<feature type="signal peptide" evidence="2">
    <location>
        <begin position="1"/>
        <end position="26"/>
    </location>
</feature>
<dbReference type="OrthoDB" id="3538113at2"/>
<protein>
    <submittedName>
        <fullName evidence="3">Uncharacterized protein</fullName>
    </submittedName>
</protein>
<name>A0A4R4NTW5_9ACTN</name>
<dbReference type="AlphaFoldDB" id="A0A4R4NTW5"/>
<evidence type="ECO:0000313" key="3">
    <source>
        <dbReference type="EMBL" id="TDC11463.1"/>
    </source>
</evidence>
<dbReference type="EMBL" id="SMJZ01000001">
    <property type="protein sequence ID" value="TDC11463.1"/>
    <property type="molecule type" value="Genomic_DNA"/>
</dbReference>
<gene>
    <name evidence="3" type="ORF">E1267_00535</name>
</gene>
<sequence length="150" mass="15631">MIKRRLAVLAAVAGLAVTGLAGSAMADEPSSFADLTAGTKVICKTSDGKTIEVVRAMPAEGAKPTAPDRATARVERAKPAEVTAPVKPEHRETVEIQASAKGVKLPEGEARRGVRADADTWKPALPADGIMVRAGEGPHKTVKIECKKAE</sequence>
<organism evidence="3 4">
    <name type="scientific">Nonomuraea longispora</name>
    <dbReference type="NCBI Taxonomy" id="1848320"/>
    <lineage>
        <taxon>Bacteria</taxon>
        <taxon>Bacillati</taxon>
        <taxon>Actinomycetota</taxon>
        <taxon>Actinomycetes</taxon>
        <taxon>Streptosporangiales</taxon>
        <taxon>Streptosporangiaceae</taxon>
        <taxon>Nonomuraea</taxon>
    </lineage>
</organism>
<evidence type="ECO:0000256" key="1">
    <source>
        <dbReference type="SAM" id="MobiDB-lite"/>
    </source>
</evidence>
<dbReference type="RefSeq" id="WP_132328483.1">
    <property type="nucleotide sequence ID" value="NZ_SMJZ01000001.1"/>
</dbReference>
<proteinExistence type="predicted"/>
<evidence type="ECO:0000313" key="4">
    <source>
        <dbReference type="Proteomes" id="UP000295157"/>
    </source>
</evidence>
<dbReference type="Proteomes" id="UP000295157">
    <property type="component" value="Unassembled WGS sequence"/>
</dbReference>
<evidence type="ECO:0000256" key="2">
    <source>
        <dbReference type="SAM" id="SignalP"/>
    </source>
</evidence>
<accession>A0A4R4NTW5</accession>
<feature type="compositionally biased region" description="Basic and acidic residues" evidence="1">
    <location>
        <begin position="104"/>
        <end position="117"/>
    </location>
</feature>
<reference evidence="3 4" key="1">
    <citation type="submission" date="2019-02" db="EMBL/GenBank/DDBJ databases">
        <title>Draft genome sequences of novel Actinobacteria.</title>
        <authorList>
            <person name="Sahin N."/>
            <person name="Ay H."/>
            <person name="Saygin H."/>
        </authorList>
    </citation>
    <scope>NUCLEOTIDE SEQUENCE [LARGE SCALE GENOMIC DNA]</scope>
    <source>
        <strain evidence="3 4">KC201</strain>
    </source>
</reference>
<keyword evidence="4" id="KW-1185">Reference proteome</keyword>
<comment type="caution">
    <text evidence="3">The sequence shown here is derived from an EMBL/GenBank/DDBJ whole genome shotgun (WGS) entry which is preliminary data.</text>
</comment>
<feature type="chain" id="PRO_5020355735" evidence="2">
    <location>
        <begin position="27"/>
        <end position="150"/>
    </location>
</feature>
<keyword evidence="2" id="KW-0732">Signal</keyword>
<feature type="compositionally biased region" description="Basic and acidic residues" evidence="1">
    <location>
        <begin position="70"/>
        <end position="79"/>
    </location>
</feature>
<feature type="region of interest" description="Disordered" evidence="1">
    <location>
        <begin position="60"/>
        <end position="117"/>
    </location>
</feature>